<dbReference type="InterPro" id="IPR051054">
    <property type="entry name" value="SorC_transcr_regulators"/>
</dbReference>
<evidence type="ECO:0000256" key="3">
    <source>
        <dbReference type="ARBA" id="ARBA00023125"/>
    </source>
</evidence>
<dbReference type="RefSeq" id="WP_253745148.1">
    <property type="nucleotide sequence ID" value="NZ_BAABKA010000067.1"/>
</dbReference>
<keyword evidence="2" id="KW-0805">Transcription regulation</keyword>
<keyword evidence="7" id="KW-1185">Reference proteome</keyword>
<comment type="similarity">
    <text evidence="1">Belongs to the SorC transcriptional regulatory family.</text>
</comment>
<evidence type="ECO:0000256" key="1">
    <source>
        <dbReference type="ARBA" id="ARBA00010466"/>
    </source>
</evidence>
<dbReference type="InterPro" id="IPR037171">
    <property type="entry name" value="NagB/RpiA_transferase-like"/>
</dbReference>
<evidence type="ECO:0000313" key="7">
    <source>
        <dbReference type="Proteomes" id="UP001139648"/>
    </source>
</evidence>
<comment type="caution">
    <text evidence="6">The sequence shown here is derived from an EMBL/GenBank/DDBJ whole genome shotgun (WGS) entry which is preliminary data.</text>
</comment>
<evidence type="ECO:0000256" key="4">
    <source>
        <dbReference type="ARBA" id="ARBA00023163"/>
    </source>
</evidence>
<sequence>MAVHASGAGRSASDGRVRLITKVAHMYHEQGIRQADIADALHISQTKVSRLLKRAGEIGIVRTVVVVSQGVHLTLEQALEDRYGLREAVVVDVEGDESEIIAGIGSAGAAYLESTLAGGERIGISPWSQTLLSVAERLHPLRVAGADRVVQLVGGVGEGAVQAKANRLLGHLAELVGAEPLYVQAPGLVGTAEIRQSLVSDAAMQHVTEEWRSLTMALVGIGSVQPSPLLRDSGNAVAPADQDHLIAAHAVGDVCQRFFDAGGELIHSDLNSRVVGIDPEVLRTIPRRIGMAGGARKHAAIRAAISGGWVNVVITDVTTARALLDENQQAAGAGMAT</sequence>
<dbReference type="Pfam" id="PF04198">
    <property type="entry name" value="Sugar-bind"/>
    <property type="match status" value="1"/>
</dbReference>
<dbReference type="SUPFAM" id="SSF100950">
    <property type="entry name" value="NagB/RpiA/CoA transferase-like"/>
    <property type="match status" value="1"/>
</dbReference>
<dbReference type="GO" id="GO:0003677">
    <property type="term" value="F:DNA binding"/>
    <property type="evidence" value="ECO:0007669"/>
    <property type="project" value="UniProtKB-KW"/>
</dbReference>
<dbReference type="GO" id="GO:0030246">
    <property type="term" value="F:carbohydrate binding"/>
    <property type="evidence" value="ECO:0007669"/>
    <property type="project" value="InterPro"/>
</dbReference>
<organism evidence="6 7">
    <name type="scientific">Nonomuraea thailandensis</name>
    <dbReference type="NCBI Taxonomy" id="1188745"/>
    <lineage>
        <taxon>Bacteria</taxon>
        <taxon>Bacillati</taxon>
        <taxon>Actinomycetota</taxon>
        <taxon>Actinomycetes</taxon>
        <taxon>Streptosporangiales</taxon>
        <taxon>Streptosporangiaceae</taxon>
        <taxon>Nonomuraea</taxon>
    </lineage>
</organism>
<name>A0A9X2GNS7_9ACTN</name>
<dbReference type="PANTHER" id="PTHR34294">
    <property type="entry name" value="TRANSCRIPTIONAL REGULATOR-RELATED"/>
    <property type="match status" value="1"/>
</dbReference>
<evidence type="ECO:0000259" key="5">
    <source>
        <dbReference type="Pfam" id="PF04198"/>
    </source>
</evidence>
<keyword evidence="4" id="KW-0804">Transcription</keyword>
<proteinExistence type="inferred from homology"/>
<dbReference type="Proteomes" id="UP001139648">
    <property type="component" value="Unassembled WGS sequence"/>
</dbReference>
<evidence type="ECO:0000256" key="2">
    <source>
        <dbReference type="ARBA" id="ARBA00023015"/>
    </source>
</evidence>
<gene>
    <name evidence="6" type="ORF">HD597_005073</name>
</gene>
<keyword evidence="3 6" id="KW-0238">DNA-binding</keyword>
<accession>A0A9X2GNS7</accession>
<dbReference type="Gene3D" id="3.40.50.1360">
    <property type="match status" value="1"/>
</dbReference>
<dbReference type="InterPro" id="IPR007324">
    <property type="entry name" value="Sugar-bd_dom_put"/>
</dbReference>
<evidence type="ECO:0000313" key="6">
    <source>
        <dbReference type="EMBL" id="MCP2358053.1"/>
    </source>
</evidence>
<dbReference type="Gene3D" id="1.10.10.60">
    <property type="entry name" value="Homeodomain-like"/>
    <property type="match status" value="1"/>
</dbReference>
<dbReference type="PANTHER" id="PTHR34294:SF1">
    <property type="entry name" value="TRANSCRIPTIONAL REGULATOR LSRR"/>
    <property type="match status" value="1"/>
</dbReference>
<dbReference type="AlphaFoldDB" id="A0A9X2GNS7"/>
<dbReference type="EMBL" id="JAMZEB010000002">
    <property type="protein sequence ID" value="MCP2358053.1"/>
    <property type="molecule type" value="Genomic_DNA"/>
</dbReference>
<reference evidence="6" key="1">
    <citation type="submission" date="2022-06" db="EMBL/GenBank/DDBJ databases">
        <title>Sequencing the genomes of 1000 actinobacteria strains.</title>
        <authorList>
            <person name="Klenk H.-P."/>
        </authorList>
    </citation>
    <scope>NUCLEOTIDE SEQUENCE</scope>
    <source>
        <strain evidence="6">DSM 46694</strain>
    </source>
</reference>
<protein>
    <submittedName>
        <fullName evidence="6">DNA-binding transcriptional regulator LsrR (DeoR family)</fullName>
    </submittedName>
</protein>
<feature type="domain" description="Sugar-binding" evidence="5">
    <location>
        <begin position="73"/>
        <end position="324"/>
    </location>
</feature>